<feature type="compositionally biased region" description="Basic and acidic residues" evidence="1">
    <location>
        <begin position="9"/>
        <end position="27"/>
    </location>
</feature>
<comment type="caution">
    <text evidence="2">The sequence shown here is derived from an EMBL/GenBank/DDBJ whole genome shotgun (WGS) entry which is preliminary data.</text>
</comment>
<evidence type="ECO:0000256" key="1">
    <source>
        <dbReference type="SAM" id="MobiDB-lite"/>
    </source>
</evidence>
<evidence type="ECO:0000313" key="3">
    <source>
        <dbReference type="EMBL" id="KAF0313136.1"/>
    </source>
</evidence>
<keyword evidence="4" id="KW-1185">Reference proteome</keyword>
<dbReference type="AlphaFoldDB" id="A0A6A4W5X6"/>
<organism evidence="2 4">
    <name type="scientific">Amphibalanus amphitrite</name>
    <name type="common">Striped barnacle</name>
    <name type="synonym">Balanus amphitrite</name>
    <dbReference type="NCBI Taxonomy" id="1232801"/>
    <lineage>
        <taxon>Eukaryota</taxon>
        <taxon>Metazoa</taxon>
        <taxon>Ecdysozoa</taxon>
        <taxon>Arthropoda</taxon>
        <taxon>Crustacea</taxon>
        <taxon>Multicrustacea</taxon>
        <taxon>Cirripedia</taxon>
        <taxon>Thoracica</taxon>
        <taxon>Thoracicalcarea</taxon>
        <taxon>Balanomorpha</taxon>
        <taxon>Balanoidea</taxon>
        <taxon>Balanidae</taxon>
        <taxon>Amphibalaninae</taxon>
        <taxon>Amphibalanus</taxon>
    </lineage>
</organism>
<dbReference type="EMBL" id="VIIS01000112">
    <property type="protein sequence ID" value="KAF0313136.1"/>
    <property type="molecule type" value="Genomic_DNA"/>
</dbReference>
<reference evidence="2 4" key="1">
    <citation type="submission" date="2019-07" db="EMBL/GenBank/DDBJ databases">
        <title>Draft genome assembly of a fouling barnacle, Amphibalanus amphitrite (Darwin, 1854): The first reference genome for Thecostraca.</title>
        <authorList>
            <person name="Kim W."/>
        </authorList>
    </citation>
    <scope>NUCLEOTIDE SEQUENCE [LARGE SCALE GENOMIC DNA]</scope>
    <source>
        <strain evidence="2">SNU_AA5</strain>
        <tissue evidence="2">Soma without cirri and trophi</tissue>
    </source>
</reference>
<protein>
    <submittedName>
        <fullName evidence="2">Uncharacterized protein</fullName>
    </submittedName>
</protein>
<feature type="region of interest" description="Disordered" evidence="1">
    <location>
        <begin position="1"/>
        <end position="38"/>
    </location>
</feature>
<proteinExistence type="predicted"/>
<sequence>MLHGVCEAKQCHADAETKTAPRDHDGTANDGLLTDSSRQPAAFRQPTAFCPPMVARRPTVARRPKVIR</sequence>
<accession>A0A6A4W5X6</accession>
<evidence type="ECO:0000313" key="2">
    <source>
        <dbReference type="EMBL" id="KAF0297301.1"/>
    </source>
</evidence>
<dbReference type="Proteomes" id="UP000440578">
    <property type="component" value="Unassembled WGS sequence"/>
</dbReference>
<gene>
    <name evidence="2" type="ORF">FJT64_005191</name>
    <name evidence="3" type="ORF">FJT64_016277</name>
</gene>
<evidence type="ECO:0000313" key="4">
    <source>
        <dbReference type="Proteomes" id="UP000440578"/>
    </source>
</evidence>
<name>A0A6A4W5X6_AMPAM</name>
<dbReference type="EMBL" id="VIIS01001499">
    <property type="protein sequence ID" value="KAF0297301.1"/>
    <property type="molecule type" value="Genomic_DNA"/>
</dbReference>